<keyword evidence="5 8" id="KW-0547">Nucleotide-binding</keyword>
<dbReference type="EMBL" id="BMGY01000004">
    <property type="protein sequence ID" value="GGH80967.1"/>
    <property type="molecule type" value="Genomic_DNA"/>
</dbReference>
<keyword evidence="4 8" id="KW-0808">Transferase</keyword>
<sequence length="396" mass="42025">MNTLDTYNFAGKRAVMRVDFNVPLDKDLHITDDTRIRMATPSVMKILNDGGSVVLLSHLGRPKGGAEKKFSLESLLLHLQKEYGRDVQWGGDVLSDEAAQKAAALQPGQVLLLDNLRFHKEEEAGDPAFAAQLAALGTVYVNDAFGTAHRAHASTAVMASSFAPQDRVGGYLLQSEIDNAKKVLEHADRPFTAIMGGAKISDKILIIEKLLDKVDNLLIGGGMAYTFAVAQGGHVGSSLLEADKVDLARQLIQKAKDKGVNLMLPADSLIADRFANDANVDIAANTSIPDGWMGLDLGPDSREAFADVIRDSKTILWNGPMGVFEMSNFSLGTEYVARAIAEATAAGAYSLIGGGDSAAAVQQMGFGEQVSYISTGGGALLEYMEGKELPGVAALG</sequence>
<evidence type="ECO:0000256" key="7">
    <source>
        <dbReference type="ARBA" id="ARBA00022840"/>
    </source>
</evidence>
<comment type="similarity">
    <text evidence="2 8 9">Belongs to the phosphoglycerate kinase family.</text>
</comment>
<dbReference type="SUPFAM" id="SSF53748">
    <property type="entry name" value="Phosphoglycerate kinase"/>
    <property type="match status" value="1"/>
</dbReference>
<keyword evidence="11" id="KW-1185">Reference proteome</keyword>
<keyword evidence="6 8" id="KW-0418">Kinase</keyword>
<dbReference type="Pfam" id="PF00162">
    <property type="entry name" value="PGK"/>
    <property type="match status" value="1"/>
</dbReference>
<gene>
    <name evidence="8 10" type="primary">pgk</name>
    <name evidence="10" type="ORF">GCM10011495_06980</name>
</gene>
<evidence type="ECO:0000256" key="1">
    <source>
        <dbReference type="ARBA" id="ARBA00000642"/>
    </source>
</evidence>
<dbReference type="RefSeq" id="WP_188560632.1">
    <property type="nucleotide sequence ID" value="NZ_BMGY01000004.1"/>
</dbReference>
<feature type="binding site" evidence="8">
    <location>
        <begin position="58"/>
        <end position="61"/>
    </location>
    <ligand>
        <name>substrate</name>
    </ligand>
</feature>
<organism evidence="10 11">
    <name type="scientific">Hymenobacter frigidus</name>
    <dbReference type="NCBI Taxonomy" id="1524095"/>
    <lineage>
        <taxon>Bacteria</taxon>
        <taxon>Pseudomonadati</taxon>
        <taxon>Bacteroidota</taxon>
        <taxon>Cytophagia</taxon>
        <taxon>Cytophagales</taxon>
        <taxon>Hymenobacteraceae</taxon>
        <taxon>Hymenobacter</taxon>
    </lineage>
</organism>
<evidence type="ECO:0000256" key="2">
    <source>
        <dbReference type="ARBA" id="ARBA00008982"/>
    </source>
</evidence>
<evidence type="ECO:0000256" key="8">
    <source>
        <dbReference type="HAMAP-Rule" id="MF_00145"/>
    </source>
</evidence>
<dbReference type="InterPro" id="IPR001576">
    <property type="entry name" value="Phosphoglycerate_kinase"/>
</dbReference>
<evidence type="ECO:0000256" key="6">
    <source>
        <dbReference type="ARBA" id="ARBA00022777"/>
    </source>
</evidence>
<feature type="binding site" evidence="8">
    <location>
        <begin position="354"/>
        <end position="357"/>
    </location>
    <ligand>
        <name>ATP</name>
        <dbReference type="ChEBI" id="CHEBI:30616"/>
    </ligand>
</feature>
<evidence type="ECO:0000256" key="5">
    <source>
        <dbReference type="ARBA" id="ARBA00022741"/>
    </source>
</evidence>
<feature type="binding site" evidence="8">
    <location>
        <position position="325"/>
    </location>
    <ligand>
        <name>ATP</name>
        <dbReference type="ChEBI" id="CHEBI:30616"/>
    </ligand>
</feature>
<dbReference type="PANTHER" id="PTHR11406">
    <property type="entry name" value="PHOSPHOGLYCERATE KINASE"/>
    <property type="match status" value="1"/>
</dbReference>
<dbReference type="InterPro" id="IPR015824">
    <property type="entry name" value="Phosphoglycerate_kinase_N"/>
</dbReference>
<feature type="binding site" evidence="8">
    <location>
        <position position="35"/>
    </location>
    <ligand>
        <name>substrate</name>
    </ligand>
</feature>
<keyword evidence="7 8" id="KW-0067">ATP-binding</keyword>
<evidence type="ECO:0000256" key="9">
    <source>
        <dbReference type="RuleBase" id="RU000532"/>
    </source>
</evidence>
<comment type="catalytic activity">
    <reaction evidence="1 8 9">
        <text>(2R)-3-phosphoglycerate + ATP = (2R)-3-phospho-glyceroyl phosphate + ADP</text>
        <dbReference type="Rhea" id="RHEA:14801"/>
        <dbReference type="ChEBI" id="CHEBI:30616"/>
        <dbReference type="ChEBI" id="CHEBI:57604"/>
        <dbReference type="ChEBI" id="CHEBI:58272"/>
        <dbReference type="ChEBI" id="CHEBI:456216"/>
        <dbReference type="EC" id="2.7.2.3"/>
    </reaction>
</comment>
<dbReference type="PRINTS" id="PR00477">
    <property type="entry name" value="PHGLYCKINASE"/>
</dbReference>
<accession>A0ABQ1ZZN8</accession>
<comment type="subcellular location">
    <subcellularLocation>
        <location evidence="8">Cytoplasm</location>
    </subcellularLocation>
</comment>
<evidence type="ECO:0000313" key="11">
    <source>
        <dbReference type="Proteomes" id="UP000637774"/>
    </source>
</evidence>
<dbReference type="Gene3D" id="3.40.50.1260">
    <property type="entry name" value="Phosphoglycerate kinase, N-terminal domain"/>
    <property type="match status" value="2"/>
</dbReference>
<evidence type="ECO:0000256" key="4">
    <source>
        <dbReference type="ARBA" id="ARBA00022679"/>
    </source>
</evidence>
<feature type="binding site" evidence="8">
    <location>
        <position position="117"/>
    </location>
    <ligand>
        <name>substrate</name>
    </ligand>
</feature>
<reference evidence="11" key="1">
    <citation type="journal article" date="2019" name="Int. J. Syst. Evol. Microbiol.">
        <title>The Global Catalogue of Microorganisms (GCM) 10K type strain sequencing project: providing services to taxonomists for standard genome sequencing and annotation.</title>
        <authorList>
            <consortium name="The Broad Institute Genomics Platform"/>
            <consortium name="The Broad Institute Genome Sequencing Center for Infectious Disease"/>
            <person name="Wu L."/>
            <person name="Ma J."/>
        </authorList>
    </citation>
    <scope>NUCLEOTIDE SEQUENCE [LARGE SCALE GENOMIC DNA]</scope>
    <source>
        <strain evidence="11">CGMCC 1.14966</strain>
    </source>
</reference>
<dbReference type="EC" id="2.7.2.3" evidence="3 8"/>
<evidence type="ECO:0000256" key="3">
    <source>
        <dbReference type="ARBA" id="ARBA00013061"/>
    </source>
</evidence>
<feature type="binding site" evidence="8">
    <location>
        <begin position="19"/>
        <end position="21"/>
    </location>
    <ligand>
        <name>substrate</name>
    </ligand>
</feature>
<dbReference type="Proteomes" id="UP000637774">
    <property type="component" value="Unassembled WGS sequence"/>
</dbReference>
<comment type="subunit">
    <text evidence="8">Monomer.</text>
</comment>
<comment type="caution">
    <text evidence="10">The sequence shown here is derived from an EMBL/GenBank/DDBJ whole genome shotgun (WGS) entry which is preliminary data.</text>
</comment>
<dbReference type="GO" id="GO:0016301">
    <property type="term" value="F:kinase activity"/>
    <property type="evidence" value="ECO:0007669"/>
    <property type="project" value="UniProtKB-KW"/>
</dbReference>
<keyword evidence="8" id="KW-0963">Cytoplasm</keyword>
<proteinExistence type="inferred from homology"/>
<comment type="pathway">
    <text evidence="8">Carbohydrate degradation; glycolysis; pyruvate from D-glyceraldehyde 3-phosphate: step 2/5.</text>
</comment>
<evidence type="ECO:0000313" key="10">
    <source>
        <dbReference type="EMBL" id="GGH80967.1"/>
    </source>
</evidence>
<dbReference type="PANTHER" id="PTHR11406:SF23">
    <property type="entry name" value="PHOSPHOGLYCERATE KINASE 1, CHLOROPLASTIC-RELATED"/>
    <property type="match status" value="1"/>
</dbReference>
<keyword evidence="8" id="KW-0324">Glycolysis</keyword>
<protein>
    <recommendedName>
        <fullName evidence="3 8">Phosphoglycerate kinase</fullName>
        <ecNumber evidence="3 8">2.7.2.3</ecNumber>
    </recommendedName>
</protein>
<name>A0ABQ1ZZN8_9BACT</name>
<dbReference type="PIRSF" id="PIRSF000724">
    <property type="entry name" value="Pgk"/>
    <property type="match status" value="1"/>
</dbReference>
<feature type="binding site" evidence="8">
    <location>
        <position position="203"/>
    </location>
    <ligand>
        <name>ATP</name>
        <dbReference type="ChEBI" id="CHEBI:30616"/>
    </ligand>
</feature>
<dbReference type="HAMAP" id="MF_00145">
    <property type="entry name" value="Phosphoglyc_kinase"/>
    <property type="match status" value="1"/>
</dbReference>
<feature type="binding site" evidence="8">
    <location>
        <position position="294"/>
    </location>
    <ligand>
        <name>ATP</name>
        <dbReference type="ChEBI" id="CHEBI:30616"/>
    </ligand>
</feature>
<dbReference type="InterPro" id="IPR036043">
    <property type="entry name" value="Phosphoglycerate_kinase_sf"/>
</dbReference>
<feature type="binding site" evidence="8">
    <location>
        <position position="150"/>
    </location>
    <ligand>
        <name>substrate</name>
    </ligand>
</feature>